<feature type="transmembrane region" description="Helical" evidence="1">
    <location>
        <begin position="268"/>
        <end position="289"/>
    </location>
</feature>
<dbReference type="Proteomes" id="UP001253545">
    <property type="component" value="Unassembled WGS sequence"/>
</dbReference>
<name>A0ABU2ZLV2_9ALTE</name>
<protein>
    <submittedName>
        <fullName evidence="3">Acyltransferase</fullName>
        <ecNumber evidence="3">2.3.-.-</ecNumber>
    </submittedName>
</protein>
<evidence type="ECO:0000259" key="2">
    <source>
        <dbReference type="Pfam" id="PF01757"/>
    </source>
</evidence>
<comment type="caution">
    <text evidence="3">The sequence shown here is derived from an EMBL/GenBank/DDBJ whole genome shotgun (WGS) entry which is preliminary data.</text>
</comment>
<gene>
    <name evidence="3" type="ORF">RM552_01975</name>
</gene>
<feature type="transmembrane region" description="Helical" evidence="1">
    <location>
        <begin position="232"/>
        <end position="256"/>
    </location>
</feature>
<dbReference type="EC" id="2.3.-.-" evidence="3"/>
<keyword evidence="1" id="KW-0472">Membrane</keyword>
<dbReference type="PANTHER" id="PTHR23028">
    <property type="entry name" value="ACETYLTRANSFERASE"/>
    <property type="match status" value="1"/>
</dbReference>
<feature type="transmembrane region" description="Helical" evidence="1">
    <location>
        <begin position="50"/>
        <end position="72"/>
    </location>
</feature>
<reference evidence="3 4" key="1">
    <citation type="submission" date="2023-09" db="EMBL/GenBank/DDBJ databases">
        <authorList>
            <person name="Rey-Velasco X."/>
        </authorList>
    </citation>
    <scope>NUCLEOTIDE SEQUENCE [LARGE SCALE GENOMIC DNA]</scope>
    <source>
        <strain evidence="3 4">P117</strain>
    </source>
</reference>
<keyword evidence="3" id="KW-0012">Acyltransferase</keyword>
<evidence type="ECO:0000313" key="4">
    <source>
        <dbReference type="Proteomes" id="UP001253545"/>
    </source>
</evidence>
<evidence type="ECO:0000256" key="1">
    <source>
        <dbReference type="SAM" id="Phobius"/>
    </source>
</evidence>
<feature type="transmembrane region" description="Helical" evidence="1">
    <location>
        <begin position="127"/>
        <end position="146"/>
    </location>
</feature>
<dbReference type="EMBL" id="JAVRHX010000001">
    <property type="protein sequence ID" value="MDT0593610.1"/>
    <property type="molecule type" value="Genomic_DNA"/>
</dbReference>
<keyword evidence="1" id="KW-1133">Transmembrane helix</keyword>
<dbReference type="GO" id="GO:0016746">
    <property type="term" value="F:acyltransferase activity"/>
    <property type="evidence" value="ECO:0007669"/>
    <property type="project" value="UniProtKB-KW"/>
</dbReference>
<keyword evidence="1" id="KW-0812">Transmembrane</keyword>
<feature type="transmembrane region" description="Helical" evidence="1">
    <location>
        <begin position="335"/>
        <end position="355"/>
    </location>
</feature>
<organism evidence="3 4">
    <name type="scientific">Glaciecola petra</name>
    <dbReference type="NCBI Taxonomy" id="3075602"/>
    <lineage>
        <taxon>Bacteria</taxon>
        <taxon>Pseudomonadati</taxon>
        <taxon>Pseudomonadota</taxon>
        <taxon>Gammaproteobacteria</taxon>
        <taxon>Alteromonadales</taxon>
        <taxon>Alteromonadaceae</taxon>
        <taxon>Glaciecola</taxon>
    </lineage>
</organism>
<feature type="domain" description="Acyltransferase 3" evidence="2">
    <location>
        <begin position="11"/>
        <end position="351"/>
    </location>
</feature>
<accession>A0ABU2ZLV2</accession>
<feature type="transmembrane region" description="Helical" evidence="1">
    <location>
        <begin position="207"/>
        <end position="225"/>
    </location>
</feature>
<evidence type="ECO:0000313" key="3">
    <source>
        <dbReference type="EMBL" id="MDT0593610.1"/>
    </source>
</evidence>
<feature type="transmembrane region" description="Helical" evidence="1">
    <location>
        <begin position="167"/>
        <end position="195"/>
    </location>
</feature>
<feature type="transmembrane region" description="Helical" evidence="1">
    <location>
        <begin position="309"/>
        <end position="329"/>
    </location>
</feature>
<dbReference type="Pfam" id="PF01757">
    <property type="entry name" value="Acyl_transf_3"/>
    <property type="match status" value="1"/>
</dbReference>
<dbReference type="PANTHER" id="PTHR23028:SF131">
    <property type="entry name" value="BLR2367 PROTEIN"/>
    <property type="match status" value="1"/>
</dbReference>
<keyword evidence="3" id="KW-0808">Transferase</keyword>
<dbReference type="InterPro" id="IPR050879">
    <property type="entry name" value="Acyltransferase_3"/>
</dbReference>
<keyword evidence="4" id="KW-1185">Reference proteome</keyword>
<sequence>MQANDKRYLTQLTWLRGIAATLVVVAHSVRMAEDVYLDTQTSTVIGFIRFFDLGTFGVMLFFALSGATLYFSNKHVHGLRGLAQFYVKRFFRIWPAFAVSLFIYMAFMPIFQTYYVTPRDNWIESQFLSDWSFIDLMGYLTLTFNIQGPNGLFNNAYWSLPVEFQYYLVFPLLVLSMRYTSIFGPIVIAVVSYIVHREGYISMESTWVFMLAFTFCFGIVFAYLYERIKIRLHAALGLLLFACFFIACTLTQQGYIDFGTLPVISNPFGFNGIFGLLCMGALLFTNFTFDKGHTLIKPFYWLGEISYSLYLYHNLVIGALTIICIQFAWPTVLESATLIFLIVMPISMIIAKISYETIEVSGIKLSRNIAKKLLS</sequence>
<dbReference type="InterPro" id="IPR002656">
    <property type="entry name" value="Acyl_transf_3_dom"/>
</dbReference>
<feature type="transmembrane region" description="Helical" evidence="1">
    <location>
        <begin position="12"/>
        <end position="30"/>
    </location>
</feature>
<feature type="transmembrane region" description="Helical" evidence="1">
    <location>
        <begin position="93"/>
        <end position="115"/>
    </location>
</feature>
<dbReference type="RefSeq" id="WP_311367117.1">
    <property type="nucleotide sequence ID" value="NZ_JAVRHX010000001.1"/>
</dbReference>
<proteinExistence type="predicted"/>